<evidence type="ECO:0000256" key="4">
    <source>
        <dbReference type="SAM" id="MobiDB-lite"/>
    </source>
</evidence>
<proteinExistence type="predicted"/>
<evidence type="ECO:0000256" key="2">
    <source>
        <dbReference type="ARBA" id="ARBA00019066"/>
    </source>
</evidence>
<evidence type="ECO:0000313" key="6">
    <source>
        <dbReference type="EMBL" id="VFK00310.1"/>
    </source>
</evidence>
<evidence type="ECO:0000313" key="5">
    <source>
        <dbReference type="EMBL" id="VFK00236.1"/>
    </source>
</evidence>
<keyword evidence="3" id="KW-0583">PHB biosynthesis</keyword>
<feature type="region of interest" description="Disordered" evidence="4">
    <location>
        <begin position="344"/>
        <end position="371"/>
    </location>
</feature>
<dbReference type="UniPathway" id="UPA00917"/>
<dbReference type="InterPro" id="IPR010123">
    <property type="entry name" value="PHA_synth_III_E"/>
</dbReference>
<accession>A0A450VI85</accession>
<dbReference type="Pfam" id="PF09712">
    <property type="entry name" value="PHA_synth_III_E"/>
    <property type="match status" value="1"/>
</dbReference>
<dbReference type="EMBL" id="CAADFJ010000181">
    <property type="protein sequence ID" value="VFK04431.1"/>
    <property type="molecule type" value="Genomic_DNA"/>
</dbReference>
<organism evidence="7">
    <name type="scientific">Candidatus Kentrum eta</name>
    <dbReference type="NCBI Taxonomy" id="2126337"/>
    <lineage>
        <taxon>Bacteria</taxon>
        <taxon>Pseudomonadati</taxon>
        <taxon>Pseudomonadota</taxon>
        <taxon>Gammaproteobacteria</taxon>
        <taxon>Candidatus Kentrum</taxon>
    </lineage>
</organism>
<gene>
    <name evidence="6" type="ORF">BECKH772A_GA0070896_101892</name>
    <name evidence="5" type="ORF">BECKH772B_GA0070898_101832</name>
    <name evidence="7" type="ORF">BECKH772C_GA0070978_101812</name>
</gene>
<dbReference type="GO" id="GO:0042619">
    <property type="term" value="P:poly-hydroxybutyrate biosynthetic process"/>
    <property type="evidence" value="ECO:0007669"/>
    <property type="project" value="UniProtKB-KW"/>
</dbReference>
<dbReference type="EMBL" id="CAADFG010000189">
    <property type="protein sequence ID" value="VFK00310.1"/>
    <property type="molecule type" value="Genomic_DNA"/>
</dbReference>
<name>A0A450VI85_9GAMM</name>
<feature type="region of interest" description="Disordered" evidence="4">
    <location>
        <begin position="398"/>
        <end position="456"/>
    </location>
</feature>
<reference evidence="7" key="1">
    <citation type="submission" date="2019-02" db="EMBL/GenBank/DDBJ databases">
        <authorList>
            <person name="Gruber-Vodicka R. H."/>
            <person name="Seah K. B. B."/>
        </authorList>
    </citation>
    <scope>NUCLEOTIDE SEQUENCE</scope>
    <source>
        <strain evidence="7">BECK_SA2B12</strain>
        <strain evidence="6">BECK_SA2B15</strain>
        <strain evidence="5">BECK_SA2B20</strain>
    </source>
</reference>
<dbReference type="EMBL" id="CAADFI010000183">
    <property type="protein sequence ID" value="VFK00236.1"/>
    <property type="molecule type" value="Genomic_DNA"/>
</dbReference>
<evidence type="ECO:0000256" key="3">
    <source>
        <dbReference type="ARBA" id="ARBA00022752"/>
    </source>
</evidence>
<comment type="pathway">
    <text evidence="1">Biopolymer metabolism; poly-(R)-3-hydroxybutanoate biosynthesis.</text>
</comment>
<evidence type="ECO:0000256" key="1">
    <source>
        <dbReference type="ARBA" id="ARBA00004683"/>
    </source>
</evidence>
<evidence type="ECO:0000313" key="7">
    <source>
        <dbReference type="EMBL" id="VFK04431.1"/>
    </source>
</evidence>
<protein>
    <recommendedName>
        <fullName evidence="2">Poly(3-hydroxyalkanoate) polymerase subunit PhaE</fullName>
    </recommendedName>
</protein>
<sequence>MNWTEQIESMMKVWTGAQKQFAETQGQLLGGWQSLANGMPGMSGVPGMSAMPNLSNPMSWFMSGLPAWAKNSTTGQSTAGNLFSSQAMMMQSLGMLAQAWQAIAPSLAAGKPWQSDFDTFLKQWSKEVLGAPQRFSAAGMDMNELMKSFLGEWGPLLKPWLASIQGMGLGGPLGDILGGEGFPFGKLFGAGTEPAFRDLAQIPMIGVGREQIAKITRAFDAHVDMRKAAQKYQAAIAKTIGEAMKETMEQLVELSKKGEQIGSVRELIRIWVKIADRQFTRMYVSDEFIGIQGEVSRASLQNKLAQRAVLEVVLKQFDIPTRTELDDAYKTLHNLKNEVRELRNARKQSESDAMALRDAHKRATSEITKLRSTSRKVETEIALLHDALENMEARLLANESEASESEEASKPAPVPSEPALSEKGKADMPKVAVSPAGVREPVKVTKKKVPPQKATT</sequence>
<dbReference type="AlphaFoldDB" id="A0A450VI85"/>
<feature type="compositionally biased region" description="Basic and acidic residues" evidence="4">
    <location>
        <begin position="344"/>
        <end position="364"/>
    </location>
</feature>